<keyword evidence="1" id="KW-0472">Membrane</keyword>
<feature type="transmembrane region" description="Helical" evidence="1">
    <location>
        <begin position="69"/>
        <end position="92"/>
    </location>
</feature>
<keyword evidence="1" id="KW-0812">Transmembrane</keyword>
<name>A0A1F5TPF1_9BACT</name>
<dbReference type="NCBIfam" id="NF045849">
    <property type="entry name" value="ICE_MMCAP2_0565"/>
    <property type="match status" value="1"/>
</dbReference>
<proteinExistence type="predicted"/>
<comment type="caution">
    <text evidence="2">The sequence shown here is derived from an EMBL/GenBank/DDBJ whole genome shotgun (WGS) entry which is preliminary data.</text>
</comment>
<dbReference type="EMBL" id="MFGO01000020">
    <property type="protein sequence ID" value="OGF40780.1"/>
    <property type="molecule type" value="Genomic_DNA"/>
</dbReference>
<evidence type="ECO:0000313" key="3">
    <source>
        <dbReference type="Proteomes" id="UP000177579"/>
    </source>
</evidence>
<accession>A0A1F5TPF1</accession>
<protein>
    <submittedName>
        <fullName evidence="2">Uncharacterized protein</fullName>
    </submittedName>
</protein>
<sequence length="138" mass="15229">MININIKTFILSILLLLLLSSIFCIIGAPCVKAGLWEDQIGVGTDPGQIGESFGYVDEPNSLMVFLAKLIKFFLGFLGIIFLVLIILAGYKWMASQGSEEHINKAKSQLKSSVIGLVIIIMAYAITFYITKYLYEVAT</sequence>
<feature type="transmembrane region" description="Helical" evidence="1">
    <location>
        <begin position="113"/>
        <end position="134"/>
    </location>
</feature>
<reference evidence="2 3" key="1">
    <citation type="journal article" date="2016" name="Nat. Commun.">
        <title>Thousands of microbial genomes shed light on interconnected biogeochemical processes in an aquifer system.</title>
        <authorList>
            <person name="Anantharaman K."/>
            <person name="Brown C.T."/>
            <person name="Hug L.A."/>
            <person name="Sharon I."/>
            <person name="Castelle C.J."/>
            <person name="Probst A.J."/>
            <person name="Thomas B.C."/>
            <person name="Singh A."/>
            <person name="Wilkins M.J."/>
            <person name="Karaoz U."/>
            <person name="Brodie E.L."/>
            <person name="Williams K.H."/>
            <person name="Hubbard S.S."/>
            <person name="Banfield J.F."/>
        </authorList>
    </citation>
    <scope>NUCLEOTIDE SEQUENCE [LARGE SCALE GENOMIC DNA]</scope>
</reference>
<dbReference type="AlphaFoldDB" id="A0A1F5TPF1"/>
<keyword evidence="1" id="KW-1133">Transmembrane helix</keyword>
<evidence type="ECO:0000256" key="1">
    <source>
        <dbReference type="SAM" id="Phobius"/>
    </source>
</evidence>
<dbReference type="Pfam" id="PF18895">
    <property type="entry name" value="T4SS_pilin"/>
    <property type="match status" value="1"/>
</dbReference>
<dbReference type="Proteomes" id="UP000177579">
    <property type="component" value="Unassembled WGS sequence"/>
</dbReference>
<evidence type="ECO:0000313" key="2">
    <source>
        <dbReference type="EMBL" id="OGF40780.1"/>
    </source>
</evidence>
<gene>
    <name evidence="2" type="ORF">A2531_06715</name>
</gene>
<dbReference type="InterPro" id="IPR043993">
    <property type="entry name" value="T4SS_pilin"/>
</dbReference>
<organism evidence="2 3">
    <name type="scientific">Candidatus Falkowbacteria bacterium RIFOXYD2_FULL_34_120</name>
    <dbReference type="NCBI Taxonomy" id="1798007"/>
    <lineage>
        <taxon>Bacteria</taxon>
        <taxon>Candidatus Falkowiibacteriota</taxon>
    </lineage>
</organism>